<dbReference type="GO" id="GO:0016757">
    <property type="term" value="F:glycosyltransferase activity"/>
    <property type="evidence" value="ECO:0007669"/>
    <property type="project" value="UniProtKB-KW"/>
</dbReference>
<dbReference type="OrthoDB" id="5291101at2"/>
<sequence>MNLFISVVNHHHDDLIIQFDTLRNLSLHYSVIVKSNTEPSPLLREYCERHAIHLITDNKTKGFGANNNDVFHFAQQQLGMTLEDYFLVLNPDVIIDKSMITKLLKLVEQHQSDIAAINLYKDKEKTIFDHSIRRSHSLLNPLKSLLGLPRNDIYDKASIHSPQEIDWAAGSFLLFSAQCYEQLNGFDETYFMYFEDADICMRAKKKGNTIKYFPQIEAIHLAQHANRKLFSKHFYWYLNSLIRYHVKSILTYY</sequence>
<dbReference type="InterPro" id="IPR029044">
    <property type="entry name" value="Nucleotide-diphossugar_trans"/>
</dbReference>
<protein>
    <submittedName>
        <fullName evidence="1">Rhamnosyltransferase WbbL</fullName>
        <ecNumber evidence="1">2.4.1.-</ecNumber>
    </submittedName>
</protein>
<organism evidence="1 2">
    <name type="scientific">Vibrio palustris</name>
    <dbReference type="NCBI Taxonomy" id="1918946"/>
    <lineage>
        <taxon>Bacteria</taxon>
        <taxon>Pseudomonadati</taxon>
        <taxon>Pseudomonadota</taxon>
        <taxon>Gammaproteobacteria</taxon>
        <taxon>Vibrionales</taxon>
        <taxon>Vibrionaceae</taxon>
        <taxon>Vibrio</taxon>
    </lineage>
</organism>
<dbReference type="STRING" id="1918946.VPAL9027_01499"/>
<accession>A0A1R4B3Q6</accession>
<keyword evidence="2" id="KW-1185">Reference proteome</keyword>
<proteinExistence type="predicted"/>
<dbReference type="EC" id="2.4.1.-" evidence="1"/>
<gene>
    <name evidence="1" type="primary">wbbL</name>
    <name evidence="1" type="ORF">VPAL9027_01499</name>
</gene>
<keyword evidence="1" id="KW-0808">Transferase</keyword>
<reference evidence="1 2" key="1">
    <citation type="submission" date="2017-02" db="EMBL/GenBank/DDBJ databases">
        <authorList>
            <person name="Peterson S.W."/>
        </authorList>
    </citation>
    <scope>NUCLEOTIDE SEQUENCE [LARGE SCALE GENOMIC DNA]</scope>
    <source>
        <strain evidence="1 2">CECT 9027</strain>
    </source>
</reference>
<dbReference type="AlphaFoldDB" id="A0A1R4B3Q6"/>
<dbReference type="PANTHER" id="PTHR43179:SF7">
    <property type="entry name" value="RHAMNOSYLTRANSFERASE WBBL"/>
    <property type="match status" value="1"/>
</dbReference>
<name>A0A1R4B3Q6_9VIBR</name>
<evidence type="ECO:0000313" key="2">
    <source>
        <dbReference type="Proteomes" id="UP000189475"/>
    </source>
</evidence>
<dbReference type="Pfam" id="PF13641">
    <property type="entry name" value="Glyco_tranf_2_3"/>
    <property type="match status" value="1"/>
</dbReference>
<keyword evidence="1" id="KW-0328">Glycosyltransferase</keyword>
<dbReference type="SUPFAM" id="SSF53448">
    <property type="entry name" value="Nucleotide-diphospho-sugar transferases"/>
    <property type="match status" value="1"/>
</dbReference>
<dbReference type="Proteomes" id="UP000189475">
    <property type="component" value="Unassembled WGS sequence"/>
</dbReference>
<evidence type="ECO:0000313" key="1">
    <source>
        <dbReference type="EMBL" id="SJL83531.1"/>
    </source>
</evidence>
<dbReference type="EMBL" id="FUFT01000003">
    <property type="protein sequence ID" value="SJL83531.1"/>
    <property type="molecule type" value="Genomic_DNA"/>
</dbReference>
<dbReference type="Gene3D" id="3.90.550.10">
    <property type="entry name" value="Spore Coat Polysaccharide Biosynthesis Protein SpsA, Chain A"/>
    <property type="match status" value="1"/>
</dbReference>
<dbReference type="PANTHER" id="PTHR43179">
    <property type="entry name" value="RHAMNOSYLTRANSFERASE WBBL"/>
    <property type="match status" value="1"/>
</dbReference>
<dbReference type="RefSeq" id="WP_077313828.1">
    <property type="nucleotide sequence ID" value="NZ_AP024887.1"/>
</dbReference>